<comment type="caution">
    <text evidence="2">The sequence shown here is derived from an EMBL/GenBank/DDBJ whole genome shotgun (WGS) entry which is preliminary data.</text>
</comment>
<feature type="compositionally biased region" description="Basic and acidic residues" evidence="1">
    <location>
        <begin position="107"/>
        <end position="119"/>
    </location>
</feature>
<proteinExistence type="predicted"/>
<dbReference type="PANTHER" id="PTHR31014">
    <property type="entry name" value="MITOCHONDRIAL TRANSLATION SYSTEM COMPONENT PET127-RELATED"/>
    <property type="match status" value="1"/>
</dbReference>
<dbReference type="RefSeq" id="XP_013244631.1">
    <property type="nucleotide sequence ID" value="XM_013389177.1"/>
</dbReference>
<feature type="region of interest" description="Disordered" evidence="1">
    <location>
        <begin position="752"/>
        <end position="779"/>
    </location>
</feature>
<keyword evidence="3" id="KW-1185">Reference proteome</keyword>
<feature type="compositionally biased region" description="Basic and acidic residues" evidence="1">
    <location>
        <begin position="769"/>
        <end position="779"/>
    </location>
</feature>
<feature type="compositionally biased region" description="Basic and acidic residues" evidence="1">
    <location>
        <begin position="83"/>
        <end position="97"/>
    </location>
</feature>
<dbReference type="GO" id="GO:0000964">
    <property type="term" value="P:mitochondrial RNA 5'-end processing"/>
    <property type="evidence" value="ECO:0007669"/>
    <property type="project" value="TreeGrafter"/>
</dbReference>
<protein>
    <submittedName>
        <fullName evidence="2">Pet127-domain-containing protein</fullName>
    </submittedName>
</protein>
<evidence type="ECO:0000313" key="2">
    <source>
        <dbReference type="EMBL" id="KDN51295.1"/>
    </source>
</evidence>
<accession>A0A066WKZ6</accession>
<name>A0A066WKZ6_TILAU</name>
<dbReference type="InParanoid" id="A0A066WKZ6"/>
<dbReference type="EMBL" id="JMSN01000017">
    <property type="protein sequence ID" value="KDN51295.1"/>
    <property type="molecule type" value="Genomic_DNA"/>
</dbReference>
<reference evidence="2 3" key="1">
    <citation type="submission" date="2014-05" db="EMBL/GenBank/DDBJ databases">
        <title>Draft genome sequence of a rare smut relative, Tilletiaria anomala UBC 951.</title>
        <authorList>
            <consortium name="DOE Joint Genome Institute"/>
            <person name="Toome M."/>
            <person name="Kuo A."/>
            <person name="Henrissat B."/>
            <person name="Lipzen A."/>
            <person name="Tritt A."/>
            <person name="Yoshinaga Y."/>
            <person name="Zane M."/>
            <person name="Barry K."/>
            <person name="Grigoriev I.V."/>
            <person name="Spatafora J.W."/>
            <person name="Aimea M.C."/>
        </authorList>
    </citation>
    <scope>NUCLEOTIDE SEQUENCE [LARGE SCALE GENOMIC DNA]</scope>
    <source>
        <strain evidence="2 3">UBC 951</strain>
    </source>
</reference>
<feature type="non-terminal residue" evidence="2">
    <location>
        <position position="820"/>
    </location>
</feature>
<dbReference type="Proteomes" id="UP000027361">
    <property type="component" value="Unassembled WGS sequence"/>
</dbReference>
<organism evidence="2 3">
    <name type="scientific">Tilletiaria anomala (strain ATCC 24038 / CBS 436.72 / UBC 951)</name>
    <dbReference type="NCBI Taxonomy" id="1037660"/>
    <lineage>
        <taxon>Eukaryota</taxon>
        <taxon>Fungi</taxon>
        <taxon>Dikarya</taxon>
        <taxon>Basidiomycota</taxon>
        <taxon>Ustilaginomycotina</taxon>
        <taxon>Exobasidiomycetes</taxon>
        <taxon>Georgefischeriales</taxon>
        <taxon>Tilletiariaceae</taxon>
        <taxon>Tilletiaria</taxon>
    </lineage>
</organism>
<dbReference type="OMA" id="REYWDMV"/>
<evidence type="ECO:0000256" key="1">
    <source>
        <dbReference type="SAM" id="MobiDB-lite"/>
    </source>
</evidence>
<gene>
    <name evidence="2" type="ORF">K437DRAFT_233273</name>
</gene>
<dbReference type="GO" id="GO:0005740">
    <property type="term" value="C:mitochondrial envelope"/>
    <property type="evidence" value="ECO:0007669"/>
    <property type="project" value="TreeGrafter"/>
</dbReference>
<dbReference type="PANTHER" id="PTHR31014:SF0">
    <property type="entry name" value="MITOCHONDRIAL TRANSLATION SYSTEM COMPONENT PET127-RELATED"/>
    <property type="match status" value="1"/>
</dbReference>
<dbReference type="STRING" id="1037660.A0A066WKZ6"/>
<feature type="compositionally biased region" description="Basic and acidic residues" evidence="1">
    <location>
        <begin position="184"/>
        <end position="195"/>
    </location>
</feature>
<dbReference type="AlphaFoldDB" id="A0A066WKZ6"/>
<dbReference type="GeneID" id="25262843"/>
<dbReference type="Pfam" id="PF08634">
    <property type="entry name" value="Pet127"/>
    <property type="match status" value="1"/>
</dbReference>
<feature type="compositionally biased region" description="Basic and acidic residues" evidence="1">
    <location>
        <begin position="141"/>
        <end position="165"/>
    </location>
</feature>
<dbReference type="HOGENOM" id="CLU_016426_0_0_1"/>
<evidence type="ECO:0000313" key="3">
    <source>
        <dbReference type="Proteomes" id="UP000027361"/>
    </source>
</evidence>
<sequence>MALRRCTACAQRLTCSREGLYTKLHATSRSFDSPGGLNARQYASLSLTINSAMGKRPLPPKVSAPRRDSLGANLPTWKRRSAERKERQMKAWEKTRGEWNGTKRSSRALEPRFEDDRKLPPKRAGRLLVSSSSCSKGKARATKEQLKEAKDEASASKTLSSERSKSSLPPHKKKTTLLYGQDAESSRRTTRRLDAGEGASEQTAPIFRKTGSLEPSNTVIEKVQPLRSMDVPRLGHGLDRVLFNPGVYWLKDPRSGIYNFDPRIRNVLDVDLFDYETLPPYITSSHDQELAQLAKNHSAKFVGSTSSLTGLLSHCYFLLSAWRSPDLSGFSAGYECMPKGFSAGASLPASVKLVYKDGIYAVDSDKHASGEAENSNYVLTSLGKAMEKMLTTTPEDFERFTRLNSWKVTEKEKTHKESYHYAKTKKFLMRSQLDCQDERLPRKTFDLKTRAVVAVRQDRANWVESSGYQIRYNSGIVESFEREYYDMIRAALLKYNFQARIGHMDGIFVCYHNTATVFGFQYFSVEDMNARLFGSQEMADQSYHMSIELLEHIFESCIAIYPQQSLKLTVHALEDGAMKVFVEPDTGAQAVPDNVGDHVKDEISLLKVDVDRWLDGALVTGPVQFDALPGRKVREENEEMRKPRQSMTPVRWSVDYSIEKMDISSSTVRSQLQQVRERQASISGLIEPNVDAINERERYRETVLAQNPEALRRFLEDRQNGKAPGMPEAPGQIVGPVTEAARKIAAENVLSQAHDDGSEGDASTAAEPINKDTSKGETRDKEAYFRKLLEKRIWRLRRLAKLGAEDAATAAKVDPLKMYR</sequence>
<dbReference type="OrthoDB" id="10249045at2759"/>
<feature type="region of interest" description="Disordered" evidence="1">
    <location>
        <begin position="54"/>
        <end position="211"/>
    </location>
</feature>
<dbReference type="InterPro" id="IPR013943">
    <property type="entry name" value="Pet127"/>
</dbReference>